<dbReference type="OrthoDB" id="5296450at2"/>
<keyword evidence="2" id="KW-0378">Hydrolase</keyword>
<dbReference type="PANTHER" id="PTHR43305:SF1">
    <property type="entry name" value="FAMILY N-ACETYLTRANSFERASE, PUTATIVE (AFU_ORTHOLOGUE AFUA_2G01380)-RELATED"/>
    <property type="match status" value="1"/>
</dbReference>
<dbReference type="Pfam" id="PF00583">
    <property type="entry name" value="Acetyltransf_1"/>
    <property type="match status" value="1"/>
</dbReference>
<dbReference type="AlphaFoldDB" id="A0A1W1XDV8"/>
<dbReference type="CDD" id="cd04301">
    <property type="entry name" value="NAT_SF"/>
    <property type="match status" value="1"/>
</dbReference>
<dbReference type="InterPro" id="IPR002931">
    <property type="entry name" value="Transglutaminase-like"/>
</dbReference>
<organism evidence="2 3">
    <name type="scientific">Clostridium acidisoli DSM 12555</name>
    <dbReference type="NCBI Taxonomy" id="1121291"/>
    <lineage>
        <taxon>Bacteria</taxon>
        <taxon>Bacillati</taxon>
        <taxon>Bacillota</taxon>
        <taxon>Clostridia</taxon>
        <taxon>Eubacteriales</taxon>
        <taxon>Clostridiaceae</taxon>
        <taxon>Clostridium</taxon>
    </lineage>
</organism>
<dbReference type="Proteomes" id="UP000192468">
    <property type="component" value="Unassembled WGS sequence"/>
</dbReference>
<evidence type="ECO:0000313" key="3">
    <source>
        <dbReference type="Proteomes" id="UP000192468"/>
    </source>
</evidence>
<feature type="domain" description="N-acetyltransferase" evidence="1">
    <location>
        <begin position="13"/>
        <end position="161"/>
    </location>
</feature>
<accession>A0A1W1XDV8</accession>
<dbReference type="Pfam" id="PF01841">
    <property type="entry name" value="Transglut_core"/>
    <property type="match status" value="1"/>
</dbReference>
<dbReference type="SMART" id="SM00460">
    <property type="entry name" value="TGc"/>
    <property type="match status" value="1"/>
</dbReference>
<dbReference type="Gene3D" id="3.10.620.30">
    <property type="match status" value="1"/>
</dbReference>
<evidence type="ECO:0000313" key="2">
    <source>
        <dbReference type="EMBL" id="SMC22225.1"/>
    </source>
</evidence>
<dbReference type="GO" id="GO:0016747">
    <property type="term" value="F:acyltransferase activity, transferring groups other than amino-acyl groups"/>
    <property type="evidence" value="ECO:0007669"/>
    <property type="project" value="InterPro"/>
</dbReference>
<dbReference type="InterPro" id="IPR000182">
    <property type="entry name" value="GNAT_dom"/>
</dbReference>
<dbReference type="InterPro" id="IPR038765">
    <property type="entry name" value="Papain-like_cys_pep_sf"/>
</dbReference>
<dbReference type="SUPFAM" id="SSF55729">
    <property type="entry name" value="Acyl-CoA N-acyltransferases (Nat)"/>
    <property type="match status" value="1"/>
</dbReference>
<dbReference type="EMBL" id="FWXH01000003">
    <property type="protein sequence ID" value="SMC22225.1"/>
    <property type="molecule type" value="Genomic_DNA"/>
</dbReference>
<dbReference type="PANTHER" id="PTHR43305">
    <property type="entry name" value="FAMILY N-ACETYLTRANSFERASE, PUTATIVE (AFU_ORTHOLOGUE AFUA_2G01380)-RELATED"/>
    <property type="match status" value="1"/>
</dbReference>
<dbReference type="GO" id="GO:0008233">
    <property type="term" value="F:peptidase activity"/>
    <property type="evidence" value="ECO:0007669"/>
    <property type="project" value="UniProtKB-KW"/>
</dbReference>
<dbReference type="InterPro" id="IPR052777">
    <property type="entry name" value="Acetyltransferase_Enz"/>
</dbReference>
<dbReference type="GO" id="GO:0006508">
    <property type="term" value="P:proteolysis"/>
    <property type="evidence" value="ECO:0007669"/>
    <property type="project" value="UniProtKB-KW"/>
</dbReference>
<reference evidence="2 3" key="1">
    <citation type="submission" date="2017-04" db="EMBL/GenBank/DDBJ databases">
        <authorList>
            <person name="Afonso C.L."/>
            <person name="Miller P.J."/>
            <person name="Scott M.A."/>
            <person name="Spackman E."/>
            <person name="Goraichik I."/>
            <person name="Dimitrov K.M."/>
            <person name="Suarez D.L."/>
            <person name="Swayne D.E."/>
        </authorList>
    </citation>
    <scope>NUCLEOTIDE SEQUENCE [LARGE SCALE GENOMIC DNA]</scope>
    <source>
        <strain evidence="2 3">DSM 12555</strain>
    </source>
</reference>
<dbReference type="STRING" id="1121291.SAMN02745134_01599"/>
<keyword evidence="2" id="KW-0645">Protease</keyword>
<sequence>MELEIKLAYDNNREIKELFLEYTEMLVKNDSSFAKYLQLQNYDSELEHLADKYGLSDGRLYIVKVNNEVAGCIALRKIDCENCEMKRLYVRSAFRGHKIANKLVEIIIEDAKRIGYKSMLLDTLPFLEGAIHLYRKFGFYEIESYNNSPMDTSIYMKLDLLNEFLEKSEYIDYESDLIISKAQRLFNNNMTNVEKAQTAYLFVRDEIPHSFDCSTSIITATASDVLKYKTGICHAKANLLAALLRSQGIPTGFCFQHLTLMDDDTEGYCLHCYNAIMLENKWIKVDARGNTKGKNAQFSMDTPILAFENRPQYDEYFFDGIFPKPDLPTMEMLRFAENIQDVIDGLPEKPFGRPNIYIK</sequence>
<dbReference type="PROSITE" id="PS51186">
    <property type="entry name" value="GNAT"/>
    <property type="match status" value="1"/>
</dbReference>
<proteinExistence type="predicted"/>
<evidence type="ECO:0000259" key="1">
    <source>
        <dbReference type="PROSITE" id="PS51186"/>
    </source>
</evidence>
<dbReference type="Gene3D" id="3.40.630.30">
    <property type="match status" value="1"/>
</dbReference>
<protein>
    <submittedName>
        <fullName evidence="2">Transglutaminase-like enzymes, putative cysteine proteases</fullName>
    </submittedName>
</protein>
<keyword evidence="3" id="KW-1185">Reference proteome</keyword>
<name>A0A1W1XDV8_9CLOT</name>
<dbReference type="InterPro" id="IPR016181">
    <property type="entry name" value="Acyl_CoA_acyltransferase"/>
</dbReference>
<dbReference type="RefSeq" id="WP_084115066.1">
    <property type="nucleotide sequence ID" value="NZ_FWXH01000003.1"/>
</dbReference>
<dbReference type="SUPFAM" id="SSF54001">
    <property type="entry name" value="Cysteine proteinases"/>
    <property type="match status" value="1"/>
</dbReference>
<gene>
    <name evidence="2" type="ORF">SAMN02745134_01599</name>
</gene>